<evidence type="ECO:0000313" key="2">
    <source>
        <dbReference type="EMBL" id="HIW10985.1"/>
    </source>
</evidence>
<reference evidence="2" key="1">
    <citation type="journal article" date="2021" name="PeerJ">
        <title>Extensive microbial diversity within the chicken gut microbiome revealed by metagenomics and culture.</title>
        <authorList>
            <person name="Gilroy R."/>
            <person name="Ravi A."/>
            <person name="Getino M."/>
            <person name="Pursley I."/>
            <person name="Horton D.L."/>
            <person name="Alikhan N.F."/>
            <person name="Baker D."/>
            <person name="Gharbi K."/>
            <person name="Hall N."/>
            <person name="Watson M."/>
            <person name="Adriaenssens E.M."/>
            <person name="Foster-Nyarko E."/>
            <person name="Jarju S."/>
            <person name="Secka A."/>
            <person name="Antonio M."/>
            <person name="Oren A."/>
            <person name="Chaudhuri R.R."/>
            <person name="La Ragione R."/>
            <person name="Hildebrand F."/>
            <person name="Pallen M.J."/>
        </authorList>
    </citation>
    <scope>NUCLEOTIDE SEQUENCE</scope>
    <source>
        <strain evidence="2">ChiBcec15-1070</strain>
    </source>
</reference>
<organism evidence="2 3">
    <name type="scientific">Candidatus Rikenella faecigallinarum</name>
    <dbReference type="NCBI Taxonomy" id="2838745"/>
    <lineage>
        <taxon>Bacteria</taxon>
        <taxon>Pseudomonadati</taxon>
        <taxon>Bacteroidota</taxon>
        <taxon>Bacteroidia</taxon>
        <taxon>Bacteroidales</taxon>
        <taxon>Rikenellaceae</taxon>
        <taxon>Rikenella</taxon>
    </lineage>
</organism>
<evidence type="ECO:0000256" key="1">
    <source>
        <dbReference type="SAM" id="MobiDB-lite"/>
    </source>
</evidence>
<reference evidence="2" key="2">
    <citation type="submission" date="2021-04" db="EMBL/GenBank/DDBJ databases">
        <authorList>
            <person name="Gilroy R."/>
        </authorList>
    </citation>
    <scope>NUCLEOTIDE SEQUENCE</scope>
    <source>
        <strain evidence="2">ChiBcec15-1070</strain>
    </source>
</reference>
<gene>
    <name evidence="2" type="ORF">H9888_05715</name>
</gene>
<dbReference type="EMBL" id="DXHL01000027">
    <property type="protein sequence ID" value="HIW10985.1"/>
    <property type="molecule type" value="Genomic_DNA"/>
</dbReference>
<proteinExistence type="predicted"/>
<feature type="compositionally biased region" description="Pro residues" evidence="1">
    <location>
        <begin position="243"/>
        <end position="252"/>
    </location>
</feature>
<feature type="region of interest" description="Disordered" evidence="1">
    <location>
        <begin position="230"/>
        <end position="261"/>
    </location>
</feature>
<comment type="caution">
    <text evidence="2">The sequence shown here is derived from an EMBL/GenBank/DDBJ whole genome shotgun (WGS) entry which is preliminary data.</text>
</comment>
<protein>
    <submittedName>
        <fullName evidence="2">Uncharacterized protein</fullName>
    </submittedName>
</protein>
<name>A0A9D1TYR8_9BACT</name>
<sequence length="268" mass="29559">MHVTIKQTFARHAMKIRIWFPLLLLLMQAPLTAGAVQRVRARPVLKADREYNAILLHVAQYFVLTIPDGKTIADIDHAISCTFVISPDGALRQLEIENELEGMGNVFSGSAARRTETWLRDAVLTGMQGVPPFDMSRIRSRSDKKRTVVFSFGQTGGGEATRIPSMGFNSNIVDANVNQSVEEQLAAARAGKSLGDAPGLGLTRHESQRRYLAGSEAWEGFTDENIKSTMKPKFDPHRNAPAPVLPQQPQRPLPTDSLPHIDIAITLQ</sequence>
<accession>A0A9D1TYR8</accession>
<evidence type="ECO:0000313" key="3">
    <source>
        <dbReference type="Proteomes" id="UP000823926"/>
    </source>
</evidence>
<dbReference type="Proteomes" id="UP000823926">
    <property type="component" value="Unassembled WGS sequence"/>
</dbReference>
<dbReference type="AlphaFoldDB" id="A0A9D1TYR8"/>